<organism evidence="8 9">
    <name type="scientific">Candidatus Magasanikbacteria bacterium GW2011_GWC2_37_14</name>
    <dbReference type="NCBI Taxonomy" id="1619046"/>
    <lineage>
        <taxon>Bacteria</taxon>
        <taxon>Candidatus Magasanikiibacteriota</taxon>
    </lineage>
</organism>
<dbReference type="AlphaFoldDB" id="A0A0G0GPN6"/>
<dbReference type="PIRSF" id="PIRSF038471">
    <property type="entry name" value="MreC"/>
    <property type="match status" value="1"/>
</dbReference>
<dbReference type="GO" id="GO:0005886">
    <property type="term" value="C:plasma membrane"/>
    <property type="evidence" value="ECO:0007669"/>
    <property type="project" value="TreeGrafter"/>
</dbReference>
<feature type="coiled-coil region" evidence="5">
    <location>
        <begin position="79"/>
        <end position="106"/>
    </location>
</feature>
<dbReference type="GO" id="GO:0008360">
    <property type="term" value="P:regulation of cell shape"/>
    <property type="evidence" value="ECO:0007669"/>
    <property type="project" value="UniProtKB-KW"/>
</dbReference>
<name>A0A0G0GPN6_9BACT</name>
<dbReference type="Gene3D" id="2.40.10.340">
    <property type="entry name" value="Rod shape-determining protein MreC, domain 1"/>
    <property type="match status" value="1"/>
</dbReference>
<comment type="similarity">
    <text evidence="1">Belongs to the MreC family.</text>
</comment>
<evidence type="ECO:0000256" key="3">
    <source>
        <dbReference type="ARBA" id="ARBA00022960"/>
    </source>
</evidence>
<dbReference type="PANTHER" id="PTHR34138">
    <property type="entry name" value="CELL SHAPE-DETERMINING PROTEIN MREC"/>
    <property type="match status" value="1"/>
</dbReference>
<keyword evidence="5" id="KW-0175">Coiled coil</keyword>
<dbReference type="InterPro" id="IPR055342">
    <property type="entry name" value="MreC_beta-barrel_core"/>
</dbReference>
<dbReference type="InterPro" id="IPR042175">
    <property type="entry name" value="Cell/Rod_MreC_2"/>
</dbReference>
<evidence type="ECO:0000256" key="1">
    <source>
        <dbReference type="ARBA" id="ARBA00009369"/>
    </source>
</evidence>
<dbReference type="InterPro" id="IPR042177">
    <property type="entry name" value="Cell/Rod_1"/>
</dbReference>
<protein>
    <recommendedName>
        <fullName evidence="2">Cell shape-determining protein MreC</fullName>
    </recommendedName>
    <alternativeName>
        <fullName evidence="4">Cell shape protein MreC</fullName>
    </alternativeName>
</protein>
<feature type="domain" description="Rod shape-determining protein MreC beta-barrel core" evidence="7">
    <location>
        <begin position="115"/>
        <end position="262"/>
    </location>
</feature>
<keyword evidence="6" id="KW-0812">Transmembrane</keyword>
<keyword evidence="6" id="KW-0472">Membrane</keyword>
<evidence type="ECO:0000256" key="5">
    <source>
        <dbReference type="SAM" id="Coils"/>
    </source>
</evidence>
<accession>A0A0G0GPN6</accession>
<dbReference type="PANTHER" id="PTHR34138:SF1">
    <property type="entry name" value="CELL SHAPE-DETERMINING PROTEIN MREC"/>
    <property type="match status" value="1"/>
</dbReference>
<reference evidence="8 9" key="1">
    <citation type="journal article" date="2015" name="Nature">
        <title>rRNA introns, odd ribosomes, and small enigmatic genomes across a large radiation of phyla.</title>
        <authorList>
            <person name="Brown C.T."/>
            <person name="Hug L.A."/>
            <person name="Thomas B.C."/>
            <person name="Sharon I."/>
            <person name="Castelle C.J."/>
            <person name="Singh A."/>
            <person name="Wilkins M.J."/>
            <person name="Williams K.H."/>
            <person name="Banfield J.F."/>
        </authorList>
    </citation>
    <scope>NUCLEOTIDE SEQUENCE [LARGE SCALE GENOMIC DNA]</scope>
</reference>
<proteinExistence type="inferred from homology"/>
<keyword evidence="3" id="KW-0133">Cell shape</keyword>
<dbReference type="STRING" id="1619046.US42_C0002G0055"/>
<evidence type="ECO:0000313" key="8">
    <source>
        <dbReference type="EMBL" id="KKQ28100.1"/>
    </source>
</evidence>
<evidence type="ECO:0000256" key="6">
    <source>
        <dbReference type="SAM" id="Phobius"/>
    </source>
</evidence>
<dbReference type="EMBL" id="LBSX01000002">
    <property type="protein sequence ID" value="KKQ28100.1"/>
    <property type="molecule type" value="Genomic_DNA"/>
</dbReference>
<dbReference type="NCBIfam" id="TIGR00219">
    <property type="entry name" value="mreC"/>
    <property type="match status" value="1"/>
</dbReference>
<comment type="caution">
    <text evidence="8">The sequence shown here is derived from an EMBL/GenBank/DDBJ whole genome shotgun (WGS) entry which is preliminary data.</text>
</comment>
<evidence type="ECO:0000259" key="7">
    <source>
        <dbReference type="Pfam" id="PF04085"/>
    </source>
</evidence>
<sequence length="264" mass="29288">MKNKSKTFLAISVVILLTTFFHYIGLLKPLENLIRSFISPVSKVMYDLSLEIKGQNQNFSTVEELKNAYIISEEKLLEKEIFDSQIKLVSAENEELRKELNFLKKNSYQTLGADVIGKNIDSLGNTIIINRGEDSNLKVGQSVVVSEGVLIGKIIKVEKSNSVIRLINDNQSKIAATILNENKSIGLVEGGYGISIYLNFVPQTEKIIIGDVVVTSGLETNIPKGLLLGKVEAVEKEAYQPFQKAILTPFVDLEKIFVVSVILI</sequence>
<evidence type="ECO:0000256" key="2">
    <source>
        <dbReference type="ARBA" id="ARBA00013855"/>
    </source>
</evidence>
<dbReference type="Pfam" id="PF04085">
    <property type="entry name" value="MreC"/>
    <property type="match status" value="1"/>
</dbReference>
<evidence type="ECO:0000313" key="9">
    <source>
        <dbReference type="Proteomes" id="UP000034849"/>
    </source>
</evidence>
<evidence type="ECO:0000256" key="4">
    <source>
        <dbReference type="ARBA" id="ARBA00032089"/>
    </source>
</evidence>
<feature type="transmembrane region" description="Helical" evidence="6">
    <location>
        <begin position="7"/>
        <end position="26"/>
    </location>
</feature>
<dbReference type="Proteomes" id="UP000034849">
    <property type="component" value="Unassembled WGS sequence"/>
</dbReference>
<dbReference type="Gene3D" id="2.40.10.350">
    <property type="entry name" value="Rod shape-determining protein MreC, domain 2"/>
    <property type="match status" value="1"/>
</dbReference>
<gene>
    <name evidence="8" type="ORF">US42_C0002G0055</name>
</gene>
<dbReference type="InterPro" id="IPR007221">
    <property type="entry name" value="MreC"/>
</dbReference>
<keyword evidence="6" id="KW-1133">Transmembrane helix</keyword>